<reference evidence="1 2" key="1">
    <citation type="submission" date="2018-08" db="EMBL/GenBank/DDBJ databases">
        <title>A genome reference for cultivated species of the human gut microbiota.</title>
        <authorList>
            <person name="Zou Y."/>
            <person name="Xue W."/>
            <person name="Luo G."/>
        </authorList>
    </citation>
    <scope>NUCLEOTIDE SEQUENCE [LARGE SCALE GENOMIC DNA]</scope>
    <source>
        <strain evidence="1 2">AM30-26</strain>
    </source>
</reference>
<gene>
    <name evidence="1" type="ORF">DW780_21635</name>
</gene>
<dbReference type="RefSeq" id="WP_117981160.1">
    <property type="nucleotide sequence ID" value="NZ_CABJDH010000002.1"/>
</dbReference>
<evidence type="ECO:0000313" key="1">
    <source>
        <dbReference type="EMBL" id="RHD83074.1"/>
    </source>
</evidence>
<dbReference type="AlphaFoldDB" id="A0A414HER5"/>
<evidence type="ECO:0000313" key="2">
    <source>
        <dbReference type="Proteomes" id="UP000284785"/>
    </source>
</evidence>
<dbReference type="EMBL" id="QSJP01000024">
    <property type="protein sequence ID" value="RHD83074.1"/>
    <property type="molecule type" value="Genomic_DNA"/>
</dbReference>
<comment type="caution">
    <text evidence="1">The sequence shown here is derived from an EMBL/GenBank/DDBJ whole genome shotgun (WGS) entry which is preliminary data.</text>
</comment>
<dbReference type="Proteomes" id="UP000284785">
    <property type="component" value="Unassembled WGS sequence"/>
</dbReference>
<protein>
    <submittedName>
        <fullName evidence="1">Ribosome biogenesis protein</fullName>
    </submittedName>
</protein>
<name>A0A414HER5_BACT4</name>
<sequence>MKRLVEKELFEMLSSDKSTEATDNLIREIMELGDGEEDLVSLFRTLNFTRFHLRTMSEKSGITTEMGKKCGRTALCY</sequence>
<accession>A0A414HER5</accession>
<proteinExistence type="predicted"/>
<organism evidence="1 2">
    <name type="scientific">Bacteroides thetaiotaomicron</name>
    <dbReference type="NCBI Taxonomy" id="818"/>
    <lineage>
        <taxon>Bacteria</taxon>
        <taxon>Pseudomonadati</taxon>
        <taxon>Bacteroidota</taxon>
        <taxon>Bacteroidia</taxon>
        <taxon>Bacteroidales</taxon>
        <taxon>Bacteroidaceae</taxon>
        <taxon>Bacteroides</taxon>
    </lineage>
</organism>